<dbReference type="CDD" id="cd07698">
    <property type="entry name" value="IgC1_MHC_I_alpha3"/>
    <property type="match status" value="1"/>
</dbReference>
<dbReference type="PANTHER" id="PTHR16675:SF237">
    <property type="entry name" value="MHC CLASS I ANTIGEN TRANSCRIPT VARIANT 1-RELATED"/>
    <property type="match status" value="1"/>
</dbReference>
<dbReference type="InterPro" id="IPR003597">
    <property type="entry name" value="Ig_C1-set"/>
</dbReference>
<dbReference type="RefSeq" id="XP_017564812.1">
    <property type="nucleotide sequence ID" value="XM_017709323.2"/>
</dbReference>
<evidence type="ECO:0000256" key="4">
    <source>
        <dbReference type="SAM" id="Phobius"/>
    </source>
</evidence>
<accession>A0A3B4DMK2</accession>
<name>A0A3B4DMK2_PYGNA</name>
<evidence type="ECO:0000313" key="7">
    <source>
        <dbReference type="Proteomes" id="UP001501920"/>
    </source>
</evidence>
<keyword evidence="1" id="KW-0325">Glycoprotein</keyword>
<feature type="transmembrane region" description="Helical" evidence="4">
    <location>
        <begin position="312"/>
        <end position="339"/>
    </location>
</feature>
<dbReference type="InterPro" id="IPR011161">
    <property type="entry name" value="MHC_I-like_Ag-recog"/>
</dbReference>
<reference evidence="6" key="3">
    <citation type="submission" date="2025-09" db="UniProtKB">
        <authorList>
            <consortium name="Ensembl"/>
        </authorList>
    </citation>
    <scope>IDENTIFICATION</scope>
</reference>
<dbReference type="OrthoDB" id="8936120at2759"/>
<dbReference type="InterPro" id="IPR037055">
    <property type="entry name" value="MHC_I-like_Ag-recog_sf"/>
</dbReference>
<dbReference type="InterPro" id="IPR001039">
    <property type="entry name" value="MHC_I_a_a1/a2"/>
</dbReference>
<evidence type="ECO:0000256" key="2">
    <source>
        <dbReference type="RuleBase" id="RU004439"/>
    </source>
</evidence>
<dbReference type="InterPro" id="IPR050208">
    <property type="entry name" value="MHC_class-I_related"/>
</dbReference>
<keyword evidence="4" id="KW-0472">Membrane</keyword>
<dbReference type="GO" id="GO:0009897">
    <property type="term" value="C:external side of plasma membrane"/>
    <property type="evidence" value="ECO:0007669"/>
    <property type="project" value="TreeGrafter"/>
</dbReference>
<dbReference type="GO" id="GO:0005615">
    <property type="term" value="C:extracellular space"/>
    <property type="evidence" value="ECO:0007669"/>
    <property type="project" value="TreeGrafter"/>
</dbReference>
<dbReference type="InterPro" id="IPR011162">
    <property type="entry name" value="MHC_I/II-like_Ag-recog"/>
</dbReference>
<dbReference type="InterPro" id="IPR036179">
    <property type="entry name" value="Ig-like_dom_sf"/>
</dbReference>
<dbReference type="GO" id="GO:0006955">
    <property type="term" value="P:immune response"/>
    <property type="evidence" value="ECO:0007669"/>
    <property type="project" value="TreeGrafter"/>
</dbReference>
<reference evidence="6" key="2">
    <citation type="submission" date="2025-08" db="UniProtKB">
        <authorList>
            <consortium name="Ensembl"/>
        </authorList>
    </citation>
    <scope>IDENTIFICATION</scope>
</reference>
<dbReference type="Gene3D" id="2.60.40.10">
    <property type="entry name" value="Immunoglobulins"/>
    <property type="match status" value="1"/>
</dbReference>
<feature type="region of interest" description="Disordered" evidence="3">
    <location>
        <begin position="347"/>
        <end position="366"/>
    </location>
</feature>
<protein>
    <recommendedName>
        <fullName evidence="5">Ig-like domain-containing protein</fullName>
    </recommendedName>
</protein>
<evidence type="ECO:0000256" key="1">
    <source>
        <dbReference type="ARBA" id="ARBA00023180"/>
    </source>
</evidence>
<dbReference type="PRINTS" id="PR01638">
    <property type="entry name" value="MHCCLASSI"/>
</dbReference>
<dbReference type="AlphaFoldDB" id="A0A3B4DMK2"/>
<dbReference type="FunFam" id="3.30.500.10:FF:000001">
    <property type="entry name" value="H-2 class I histocompatibility antigen, alpha chain"/>
    <property type="match status" value="1"/>
</dbReference>
<comment type="similarity">
    <text evidence="2">Belongs to the MHC class I family.</text>
</comment>
<dbReference type="Pfam" id="PF07654">
    <property type="entry name" value="C1-set"/>
    <property type="match status" value="1"/>
</dbReference>
<dbReference type="PANTHER" id="PTHR16675">
    <property type="entry name" value="MHC CLASS I-RELATED"/>
    <property type="match status" value="1"/>
</dbReference>
<sequence length="366" mass="41878">MLHVQNDRRCWVMDDQHDVQKWLLLLLLSAQAASHSLQYIITETTPGTDLPEYTVVGLVDGEQFVYYDSNIKKMIPKTEWMQKNVREDYWTRETQKQDRVQEIFRANLAILMKRFNQTDGVHTLQRRSGCELCGNGTVTGYFQFGYDGEDWMSLDMSTLTWTAAHQKALSTKLKWEAAGDPNYRKHYLDNDCVDYLRKYVEDGRSSLERKVPPEVSLFQKDSSSPVVCHATGFFPKAVMISWQKNGEDLHEDVELRETLPNQDGTFQKRSVLTVSPEEVNRHKYTCIIQHSSLEKEMVLQVSERRVLSDKGLSIVVIIIFSTVVAGLLLIIVCVGLFIWKWKKSGFRAVPGSPKAPSEEASPSSSS</sequence>
<feature type="domain" description="Ig-like" evidence="5">
    <location>
        <begin position="213"/>
        <end position="302"/>
    </location>
</feature>
<dbReference type="InterPro" id="IPR013783">
    <property type="entry name" value="Ig-like_fold"/>
</dbReference>
<dbReference type="PROSITE" id="PS50835">
    <property type="entry name" value="IG_LIKE"/>
    <property type="match status" value="1"/>
</dbReference>
<feature type="compositionally biased region" description="Low complexity" evidence="3">
    <location>
        <begin position="352"/>
        <end position="366"/>
    </location>
</feature>
<keyword evidence="4" id="KW-1133">Transmembrane helix</keyword>
<evidence type="ECO:0000259" key="5">
    <source>
        <dbReference type="PROSITE" id="PS50835"/>
    </source>
</evidence>
<reference evidence="6 7" key="1">
    <citation type="submission" date="2020-10" db="EMBL/GenBank/DDBJ databases">
        <title>Pygocentrus nattereri (red-bellied piranha) genome, fPygNat1, primary haplotype.</title>
        <authorList>
            <person name="Myers G."/>
            <person name="Meyer A."/>
            <person name="Karagic N."/>
            <person name="Pippel M."/>
            <person name="Winkler S."/>
            <person name="Tracey A."/>
            <person name="Wood J."/>
            <person name="Formenti G."/>
            <person name="Howe K."/>
            <person name="Fedrigo O."/>
            <person name="Jarvis E.D."/>
        </authorList>
    </citation>
    <scope>NUCLEOTIDE SEQUENCE [LARGE SCALE GENOMIC DNA]</scope>
</reference>
<dbReference type="Proteomes" id="UP001501920">
    <property type="component" value="Chromosome 20"/>
</dbReference>
<dbReference type="SUPFAM" id="SSF54452">
    <property type="entry name" value="MHC antigen-recognition domain"/>
    <property type="match status" value="1"/>
</dbReference>
<dbReference type="InterPro" id="IPR007110">
    <property type="entry name" value="Ig-like_dom"/>
</dbReference>
<dbReference type="SMART" id="SM00407">
    <property type="entry name" value="IGc1"/>
    <property type="match status" value="1"/>
</dbReference>
<dbReference type="STRING" id="42514.ENSPNAP00000024164"/>
<dbReference type="Pfam" id="PF00129">
    <property type="entry name" value="MHC_I"/>
    <property type="match status" value="1"/>
</dbReference>
<proteinExistence type="inferred from homology"/>
<evidence type="ECO:0000256" key="3">
    <source>
        <dbReference type="SAM" id="MobiDB-lite"/>
    </source>
</evidence>
<evidence type="ECO:0000313" key="6">
    <source>
        <dbReference type="Ensembl" id="ENSPNAP00000024164.1"/>
    </source>
</evidence>
<keyword evidence="7" id="KW-1185">Reference proteome</keyword>
<organism evidence="6 7">
    <name type="scientific">Pygocentrus nattereri</name>
    <name type="common">Red-bellied piranha</name>
    <dbReference type="NCBI Taxonomy" id="42514"/>
    <lineage>
        <taxon>Eukaryota</taxon>
        <taxon>Metazoa</taxon>
        <taxon>Chordata</taxon>
        <taxon>Craniata</taxon>
        <taxon>Vertebrata</taxon>
        <taxon>Euteleostomi</taxon>
        <taxon>Actinopterygii</taxon>
        <taxon>Neopterygii</taxon>
        <taxon>Teleostei</taxon>
        <taxon>Ostariophysi</taxon>
        <taxon>Characiformes</taxon>
        <taxon>Characoidei</taxon>
        <taxon>Pygocentrus</taxon>
    </lineage>
</organism>
<keyword evidence="4" id="KW-0812">Transmembrane</keyword>
<dbReference type="Gene3D" id="3.30.500.10">
    <property type="entry name" value="MHC class I-like antigen recognition-like"/>
    <property type="match status" value="1"/>
</dbReference>
<dbReference type="GeneID" id="108434294"/>
<dbReference type="OMA" id="THTCVEW"/>
<dbReference type="Ensembl" id="ENSPNAT00000010806.2">
    <property type="protein sequence ID" value="ENSPNAP00000024164.1"/>
    <property type="gene ID" value="ENSPNAG00000008656.2"/>
</dbReference>
<dbReference type="GeneTree" id="ENSGT01120000271828"/>
<dbReference type="SUPFAM" id="SSF48726">
    <property type="entry name" value="Immunoglobulin"/>
    <property type="match status" value="1"/>
</dbReference>